<evidence type="ECO:0000313" key="2">
    <source>
        <dbReference type="EMBL" id="KZT17955.1"/>
    </source>
</evidence>
<proteinExistence type="predicted"/>
<keyword evidence="3" id="KW-1185">Reference proteome</keyword>
<accession>A0A165M6C2</accession>
<feature type="region of interest" description="Disordered" evidence="1">
    <location>
        <begin position="92"/>
        <end position="163"/>
    </location>
</feature>
<protein>
    <submittedName>
        <fullName evidence="2">Uncharacterized protein</fullName>
    </submittedName>
</protein>
<feature type="compositionally biased region" description="Low complexity" evidence="1">
    <location>
        <begin position="104"/>
        <end position="117"/>
    </location>
</feature>
<feature type="compositionally biased region" description="Low complexity" evidence="1">
    <location>
        <begin position="136"/>
        <end position="154"/>
    </location>
</feature>
<dbReference type="AlphaFoldDB" id="A0A165M6C2"/>
<dbReference type="EMBL" id="KV425750">
    <property type="protein sequence ID" value="KZT17955.1"/>
    <property type="molecule type" value="Genomic_DNA"/>
</dbReference>
<gene>
    <name evidence="2" type="ORF">NEOLEDRAFT_1184775</name>
</gene>
<name>A0A165M6C2_9AGAM</name>
<organism evidence="2 3">
    <name type="scientific">Neolentinus lepideus HHB14362 ss-1</name>
    <dbReference type="NCBI Taxonomy" id="1314782"/>
    <lineage>
        <taxon>Eukaryota</taxon>
        <taxon>Fungi</taxon>
        <taxon>Dikarya</taxon>
        <taxon>Basidiomycota</taxon>
        <taxon>Agaricomycotina</taxon>
        <taxon>Agaricomycetes</taxon>
        <taxon>Gloeophyllales</taxon>
        <taxon>Gloeophyllaceae</taxon>
        <taxon>Neolentinus</taxon>
    </lineage>
</organism>
<evidence type="ECO:0000256" key="1">
    <source>
        <dbReference type="SAM" id="MobiDB-lite"/>
    </source>
</evidence>
<sequence>MTLVSLVEEIGSLIVADALTVCYPSLEFYLDPACLRLVGASPLPLLADYPTRSKCFLKVFIPPIYPPVIDPITDLPELVPTSSVSITPTDATTVEMPTAPPPSSTAETMALPTTEPCTPTPEPTIPSAAPSDHIEGPGSSGTMGSSSPGPMSSMNPALRTAEPPRLPTPLFFPERSPLLHGTPLAKRVSLSKDTTSPIETAIPLPSTARSIPPSTKTDLICHPRDFTPLASEDEMSGMLSMDPPPPRPSQPLPIWPGPSTCKSTGGKHRATPDTAIMLMGWLAYPKDEVLKGLKSLVRPDSHLTKSEWKFILCLAKWGVSYS</sequence>
<reference evidence="2 3" key="1">
    <citation type="journal article" date="2016" name="Mol. Biol. Evol.">
        <title>Comparative Genomics of Early-Diverging Mushroom-Forming Fungi Provides Insights into the Origins of Lignocellulose Decay Capabilities.</title>
        <authorList>
            <person name="Nagy L.G."/>
            <person name="Riley R."/>
            <person name="Tritt A."/>
            <person name="Adam C."/>
            <person name="Daum C."/>
            <person name="Floudas D."/>
            <person name="Sun H."/>
            <person name="Yadav J.S."/>
            <person name="Pangilinan J."/>
            <person name="Larsson K.H."/>
            <person name="Matsuura K."/>
            <person name="Barry K."/>
            <person name="Labutti K."/>
            <person name="Kuo R."/>
            <person name="Ohm R.A."/>
            <person name="Bhattacharya S.S."/>
            <person name="Shirouzu T."/>
            <person name="Yoshinaga Y."/>
            <person name="Martin F.M."/>
            <person name="Grigoriev I.V."/>
            <person name="Hibbett D.S."/>
        </authorList>
    </citation>
    <scope>NUCLEOTIDE SEQUENCE [LARGE SCALE GENOMIC DNA]</scope>
    <source>
        <strain evidence="2 3">HHB14362 ss-1</strain>
    </source>
</reference>
<dbReference type="Proteomes" id="UP000076761">
    <property type="component" value="Unassembled WGS sequence"/>
</dbReference>
<dbReference type="InParanoid" id="A0A165M6C2"/>
<feature type="region of interest" description="Disordered" evidence="1">
    <location>
        <begin position="197"/>
        <end position="222"/>
    </location>
</feature>
<evidence type="ECO:0000313" key="3">
    <source>
        <dbReference type="Proteomes" id="UP000076761"/>
    </source>
</evidence>
<feature type="compositionally biased region" description="Polar residues" evidence="1">
    <location>
        <begin position="207"/>
        <end position="217"/>
    </location>
</feature>